<organism evidence="1 2">
    <name type="scientific">Salmonella enteritidis</name>
    <dbReference type="NCBI Taxonomy" id="149539"/>
    <lineage>
        <taxon>Bacteria</taxon>
        <taxon>Pseudomonadati</taxon>
        <taxon>Pseudomonadota</taxon>
        <taxon>Gammaproteobacteria</taxon>
        <taxon>Enterobacterales</taxon>
        <taxon>Enterobacteriaceae</taxon>
        <taxon>Salmonella</taxon>
    </lineage>
</organism>
<reference evidence="1 2" key="1">
    <citation type="submission" date="2018-03" db="EMBL/GenBank/DDBJ databases">
        <title>Non-Typhoidal Salmonella genome sequencing and assembly.</title>
        <authorList>
            <person name="Matchawe C."/>
        </authorList>
    </citation>
    <scope>NUCLEOTIDE SEQUENCE [LARGE SCALE GENOMIC DNA]</scope>
    <source>
        <strain evidence="1 2">20dea</strain>
    </source>
</reference>
<name>A0A5R1YUG6_SALEN</name>
<dbReference type="EMBL" id="PYKJ01000384">
    <property type="protein sequence ID" value="TGC92810.1"/>
    <property type="molecule type" value="Genomic_DNA"/>
</dbReference>
<evidence type="ECO:0000313" key="1">
    <source>
        <dbReference type="EMBL" id="TGC92810.1"/>
    </source>
</evidence>
<sequence>MRKNKPYKRFFLAAGWVFTRLVLSSGSGTL</sequence>
<evidence type="ECO:0000313" key="2">
    <source>
        <dbReference type="Proteomes" id="UP000297537"/>
    </source>
</evidence>
<dbReference type="Proteomes" id="UP000297537">
    <property type="component" value="Unassembled WGS sequence"/>
</dbReference>
<gene>
    <name evidence="1" type="ORF">C9F08_18045</name>
</gene>
<proteinExistence type="predicted"/>
<dbReference type="AlphaFoldDB" id="A0A5R1YUG6"/>
<protein>
    <submittedName>
        <fullName evidence="1">Type-F conjugative transfer system secretin TraK</fullName>
    </submittedName>
</protein>
<accession>A0A5R1YUG6</accession>
<feature type="non-terminal residue" evidence="1">
    <location>
        <position position="30"/>
    </location>
</feature>
<comment type="caution">
    <text evidence="1">The sequence shown here is derived from an EMBL/GenBank/DDBJ whole genome shotgun (WGS) entry which is preliminary data.</text>
</comment>